<feature type="compositionally biased region" description="Basic and acidic residues" evidence="2">
    <location>
        <begin position="29"/>
        <end position="45"/>
    </location>
</feature>
<gene>
    <name evidence="3" type="ORF">DFH07DRAFT_957158</name>
</gene>
<sequence length="609" mass="66799">MPPTFATIAIESHPKARHGSSKTPALLTAEKRKENKEKREEKKDGIDQALAAWWESSVALANDLSNRYKQKPKYFLEMMFQGGARMVNSQTKINPYNAFRAEKAAECRDNGESKDAPTLHHDYFEEYKTLTDAEKDAYVERFRDTKKCEVKLRRDTPRGKIQDVANIVRNIKLLMVGLGTRVGVEGFFCIVRNSTDFHIQPQWFFTSRELEQYMPIATRRKWSTVEVGTKVEAFCVAGCDVVNLLHTSKQKADFLKAGIREGLTEKLIAITGNPNAQMAYVWYEEDVVQKHGVELVGWTFPQLLNPSELSTSLSPLQELHDAIKNDTCKFVRLTAQQLRARKQKWEEDVAAGRIEVKHRATRKDKGAKRTLPTDNEDEDERSDEEDDAPAPTTSSNPASKRRRTTASIAQQPVVEEPDSDAEPPAPVAKPVARKARGTAKAASAKKPAPKSAAKKTLRDDAVTRAAAAKLKADSLARRAAKEAAAATASAPQAPAESRRPRPTPRGNFTSKELITSEDERNNDPDADEDDDEDEDNTLPPPRRPRAPRRFSSADEMDTEAAAAAATAPGRAAASGSGEAAAPGSATAAPASVETEAPVSPEPAAPAPAA</sequence>
<keyword evidence="1" id="KW-0175">Coiled coil</keyword>
<evidence type="ECO:0000313" key="4">
    <source>
        <dbReference type="Proteomes" id="UP001215280"/>
    </source>
</evidence>
<feature type="compositionally biased region" description="Acidic residues" evidence="2">
    <location>
        <begin position="524"/>
        <end position="536"/>
    </location>
</feature>
<feature type="coiled-coil region" evidence="1">
    <location>
        <begin position="328"/>
        <end position="355"/>
    </location>
</feature>
<feature type="region of interest" description="Disordered" evidence="2">
    <location>
        <begin position="1"/>
        <end position="45"/>
    </location>
</feature>
<proteinExistence type="predicted"/>
<dbReference type="Proteomes" id="UP001215280">
    <property type="component" value="Unassembled WGS sequence"/>
</dbReference>
<name>A0AAD7JCK2_9AGAR</name>
<keyword evidence="4" id="KW-1185">Reference proteome</keyword>
<feature type="region of interest" description="Disordered" evidence="2">
    <location>
        <begin position="359"/>
        <end position="609"/>
    </location>
</feature>
<evidence type="ECO:0000256" key="2">
    <source>
        <dbReference type="SAM" id="MobiDB-lite"/>
    </source>
</evidence>
<feature type="compositionally biased region" description="Basic and acidic residues" evidence="2">
    <location>
        <begin position="470"/>
        <end position="481"/>
    </location>
</feature>
<feature type="compositionally biased region" description="Low complexity" evidence="2">
    <location>
        <begin position="559"/>
        <end position="598"/>
    </location>
</feature>
<evidence type="ECO:0000256" key="1">
    <source>
        <dbReference type="SAM" id="Coils"/>
    </source>
</evidence>
<evidence type="ECO:0000313" key="3">
    <source>
        <dbReference type="EMBL" id="KAJ7761563.1"/>
    </source>
</evidence>
<accession>A0AAD7JCK2</accession>
<protein>
    <submittedName>
        <fullName evidence="3">Uncharacterized protein</fullName>
    </submittedName>
</protein>
<feature type="compositionally biased region" description="Basic residues" evidence="2">
    <location>
        <begin position="359"/>
        <end position="368"/>
    </location>
</feature>
<dbReference type="AlphaFoldDB" id="A0AAD7JCK2"/>
<feature type="compositionally biased region" description="Acidic residues" evidence="2">
    <location>
        <begin position="374"/>
        <end position="388"/>
    </location>
</feature>
<comment type="caution">
    <text evidence="3">The sequence shown here is derived from an EMBL/GenBank/DDBJ whole genome shotgun (WGS) entry which is preliminary data.</text>
</comment>
<feature type="compositionally biased region" description="Low complexity" evidence="2">
    <location>
        <begin position="439"/>
        <end position="451"/>
    </location>
</feature>
<dbReference type="EMBL" id="JARJLG010000045">
    <property type="protein sequence ID" value="KAJ7761563.1"/>
    <property type="molecule type" value="Genomic_DNA"/>
</dbReference>
<feature type="compositionally biased region" description="Pro residues" evidence="2">
    <location>
        <begin position="599"/>
        <end position="609"/>
    </location>
</feature>
<reference evidence="3" key="1">
    <citation type="submission" date="2023-03" db="EMBL/GenBank/DDBJ databases">
        <title>Massive genome expansion in bonnet fungi (Mycena s.s.) driven by repeated elements and novel gene families across ecological guilds.</title>
        <authorList>
            <consortium name="Lawrence Berkeley National Laboratory"/>
            <person name="Harder C.B."/>
            <person name="Miyauchi S."/>
            <person name="Viragh M."/>
            <person name="Kuo A."/>
            <person name="Thoen E."/>
            <person name="Andreopoulos B."/>
            <person name="Lu D."/>
            <person name="Skrede I."/>
            <person name="Drula E."/>
            <person name="Henrissat B."/>
            <person name="Morin E."/>
            <person name="Kohler A."/>
            <person name="Barry K."/>
            <person name="LaButti K."/>
            <person name="Morin E."/>
            <person name="Salamov A."/>
            <person name="Lipzen A."/>
            <person name="Mereny Z."/>
            <person name="Hegedus B."/>
            <person name="Baldrian P."/>
            <person name="Stursova M."/>
            <person name="Weitz H."/>
            <person name="Taylor A."/>
            <person name="Grigoriev I.V."/>
            <person name="Nagy L.G."/>
            <person name="Martin F."/>
            <person name="Kauserud H."/>
        </authorList>
    </citation>
    <scope>NUCLEOTIDE SEQUENCE</scope>
    <source>
        <strain evidence="3">CBHHK188m</strain>
    </source>
</reference>
<feature type="compositionally biased region" description="Low complexity" evidence="2">
    <location>
        <begin position="482"/>
        <end position="495"/>
    </location>
</feature>
<organism evidence="3 4">
    <name type="scientific">Mycena maculata</name>
    <dbReference type="NCBI Taxonomy" id="230809"/>
    <lineage>
        <taxon>Eukaryota</taxon>
        <taxon>Fungi</taxon>
        <taxon>Dikarya</taxon>
        <taxon>Basidiomycota</taxon>
        <taxon>Agaricomycotina</taxon>
        <taxon>Agaricomycetes</taxon>
        <taxon>Agaricomycetidae</taxon>
        <taxon>Agaricales</taxon>
        <taxon>Marasmiineae</taxon>
        <taxon>Mycenaceae</taxon>
        <taxon>Mycena</taxon>
    </lineage>
</organism>